<keyword evidence="3" id="KW-1185">Reference proteome</keyword>
<evidence type="ECO:0000313" key="3">
    <source>
        <dbReference type="Proteomes" id="UP000037530"/>
    </source>
</evidence>
<organism evidence="2 3">
    <name type="scientific">Vibrio hepatarius</name>
    <dbReference type="NCBI Taxonomy" id="171383"/>
    <lineage>
        <taxon>Bacteria</taxon>
        <taxon>Pseudomonadati</taxon>
        <taxon>Pseudomonadota</taxon>
        <taxon>Gammaproteobacteria</taxon>
        <taxon>Vibrionales</taxon>
        <taxon>Vibrionaceae</taxon>
        <taxon>Vibrio</taxon>
        <taxon>Vibrio oreintalis group</taxon>
    </lineage>
</organism>
<comment type="caution">
    <text evidence="2">The sequence shown here is derived from an EMBL/GenBank/DDBJ whole genome shotgun (WGS) entry which is preliminary data.</text>
</comment>
<dbReference type="InterPro" id="IPR019533">
    <property type="entry name" value="Peptidase_S26"/>
</dbReference>
<dbReference type="Gene3D" id="2.10.109.10">
    <property type="entry name" value="Umud Fragment, subunit A"/>
    <property type="match status" value="1"/>
</dbReference>
<dbReference type="EMBL" id="LHPI01000013">
    <property type="protein sequence ID" value="KOO06946.1"/>
    <property type="molecule type" value="Genomic_DNA"/>
</dbReference>
<dbReference type="AlphaFoldDB" id="A0A0M0HXZ8"/>
<evidence type="ECO:0000313" key="2">
    <source>
        <dbReference type="EMBL" id="KOO06946.1"/>
    </source>
</evidence>
<evidence type="ECO:0000259" key="1">
    <source>
        <dbReference type="Pfam" id="PF10502"/>
    </source>
</evidence>
<dbReference type="SUPFAM" id="SSF51306">
    <property type="entry name" value="LexA/Signal peptidase"/>
    <property type="match status" value="1"/>
</dbReference>
<dbReference type="Proteomes" id="UP000037530">
    <property type="component" value="Unassembled WGS sequence"/>
</dbReference>
<accession>A0A0M0HXZ8</accession>
<proteinExistence type="predicted"/>
<protein>
    <recommendedName>
        <fullName evidence="1">Peptidase S26 domain-containing protein</fullName>
    </recommendedName>
</protein>
<name>A0A0M0HXZ8_9VIBR</name>
<dbReference type="Pfam" id="PF10502">
    <property type="entry name" value="Peptidase_S26"/>
    <property type="match status" value="1"/>
</dbReference>
<feature type="domain" description="Peptidase S26" evidence="1">
    <location>
        <begin position="39"/>
        <end position="193"/>
    </location>
</feature>
<gene>
    <name evidence="2" type="ORF">AKJ31_14710</name>
</gene>
<dbReference type="OrthoDB" id="5360818at2"/>
<dbReference type="STRING" id="171383.AKJ31_14710"/>
<dbReference type="PATRIC" id="fig|171383.3.peg.3009"/>
<dbReference type="GO" id="GO:0004252">
    <property type="term" value="F:serine-type endopeptidase activity"/>
    <property type="evidence" value="ECO:0007669"/>
    <property type="project" value="InterPro"/>
</dbReference>
<sequence length="194" mass="21086">MGGSDRINTINSLVLKMSEQSAVIPITGKLTSKRKERLIKPLITGVICTAAVMGFSSRYTLLPPVSDYPCIPGRLFIMDRADQNVGVGDLVTFKSKDTVLFPDGTLFTKITVGAPGDTVIVNRNEVFNGRHNYHSDVSVTADYLKVTLDSLSREEHLTSGKLFALGTLPGSLDSRFWGTVDIASQVVGKSYVIF</sequence>
<reference evidence="3" key="1">
    <citation type="submission" date="2015-08" db="EMBL/GenBank/DDBJ databases">
        <title>Vibrio galatheae sp. nov., a novel member of the Vibrionaceae family isolated from the Solomon Islands.</title>
        <authorList>
            <person name="Giubergia S."/>
            <person name="Machado H."/>
            <person name="Mateiu R.V."/>
            <person name="Gram L."/>
        </authorList>
    </citation>
    <scope>NUCLEOTIDE SEQUENCE [LARGE SCALE GENOMIC DNA]</scope>
    <source>
        <strain evidence="3">DSM 19134</strain>
    </source>
</reference>
<dbReference type="GO" id="GO:0006465">
    <property type="term" value="P:signal peptide processing"/>
    <property type="evidence" value="ECO:0007669"/>
    <property type="project" value="InterPro"/>
</dbReference>
<dbReference type="InterPro" id="IPR036286">
    <property type="entry name" value="LexA/Signal_pep-like_sf"/>
</dbReference>